<gene>
    <name evidence="7" type="ORF">CNX70_18440</name>
</gene>
<dbReference type="SUPFAM" id="SSF55874">
    <property type="entry name" value="ATPase domain of HSP90 chaperone/DNA topoisomerase II/histidine kinase"/>
    <property type="match status" value="1"/>
</dbReference>
<dbReference type="PANTHER" id="PTHR43711:SF1">
    <property type="entry name" value="HISTIDINE KINASE 1"/>
    <property type="match status" value="1"/>
</dbReference>
<dbReference type="GO" id="GO:0000160">
    <property type="term" value="P:phosphorelay signal transduction system"/>
    <property type="evidence" value="ECO:0007669"/>
    <property type="project" value="UniProtKB-KW"/>
</dbReference>
<evidence type="ECO:0000256" key="1">
    <source>
        <dbReference type="ARBA" id="ARBA00000085"/>
    </source>
</evidence>
<accession>A0A290X4L4</accession>
<dbReference type="Gene3D" id="3.30.565.10">
    <property type="entry name" value="Histidine kinase-like ATPase, C-terminal domain"/>
    <property type="match status" value="1"/>
</dbReference>
<dbReference type="InterPro" id="IPR005467">
    <property type="entry name" value="His_kinase_dom"/>
</dbReference>
<keyword evidence="8" id="KW-1185">Reference proteome</keyword>
<evidence type="ECO:0000256" key="4">
    <source>
        <dbReference type="ARBA" id="ARBA00022777"/>
    </source>
</evidence>
<dbReference type="InterPro" id="IPR036890">
    <property type="entry name" value="HATPase_C_sf"/>
</dbReference>
<comment type="catalytic activity">
    <reaction evidence="1">
        <text>ATP + protein L-histidine = ADP + protein N-phospho-L-histidine.</text>
        <dbReference type="EC" id="2.7.13.3"/>
    </reaction>
</comment>
<keyword evidence="5" id="KW-0902">Two-component regulatory system</keyword>
<dbReference type="Proteomes" id="UP000218437">
    <property type="component" value="Chromosome"/>
</dbReference>
<dbReference type="AlphaFoldDB" id="A0A290X4L4"/>
<dbReference type="SMART" id="SM00387">
    <property type="entry name" value="HATPase_c"/>
    <property type="match status" value="1"/>
</dbReference>
<name>A0A290X4L4_9BURK</name>
<evidence type="ECO:0000256" key="3">
    <source>
        <dbReference type="ARBA" id="ARBA00022679"/>
    </source>
</evidence>
<protein>
    <recommendedName>
        <fullName evidence="2">histidine kinase</fullName>
        <ecNumber evidence="2">2.7.13.3</ecNumber>
    </recommendedName>
</protein>
<evidence type="ECO:0000313" key="7">
    <source>
        <dbReference type="EMBL" id="ATD63918.1"/>
    </source>
</evidence>
<dbReference type="GO" id="GO:0004673">
    <property type="term" value="F:protein histidine kinase activity"/>
    <property type="evidence" value="ECO:0007669"/>
    <property type="project" value="UniProtKB-EC"/>
</dbReference>
<dbReference type="InterPro" id="IPR004358">
    <property type="entry name" value="Sig_transdc_His_kin-like_C"/>
</dbReference>
<dbReference type="PANTHER" id="PTHR43711">
    <property type="entry name" value="TWO-COMPONENT HISTIDINE KINASE"/>
    <property type="match status" value="1"/>
</dbReference>
<sequence>MHDFLANNRSELIERCVDKVAQRPKRNATEEQLRNGIPMFLEQLTRTLEAEQEDGAAAGKVISGASGGDGTALSEMGVAAAAHGTALLELGYTVDQVVHDYGDLCQAITDLAVERDAPFTVDEFRTLNRCLDNAIADAVTEFSFQRDVAVALQQSVDVNERLGFLVHELRNSLNVATMAVRALEAGGLSIGGATGSVLKRSHAAMVRLIENSLDEVRSNGRESELTTVFSLAEFISEATESAQFDATRRGCKFMAVSVESSLGIVGNRDLLLAALANLLHNAFKFTAPHSQVTLRAHAHGELILIDVSDHCGGLPEGNAERMFTPFTQRSDDKTGLGLGLTIARQSVMNSGGSLTVENLPTVGCVFTISLPRHSLQIRDKPDA</sequence>
<dbReference type="EMBL" id="CP023422">
    <property type="protein sequence ID" value="ATD63918.1"/>
    <property type="molecule type" value="Genomic_DNA"/>
</dbReference>
<keyword evidence="3" id="KW-0808">Transferase</keyword>
<evidence type="ECO:0000313" key="8">
    <source>
        <dbReference type="Proteomes" id="UP000218437"/>
    </source>
</evidence>
<organism evidence="7 8">
    <name type="scientific">Janthinobacterium svalbardensis</name>
    <dbReference type="NCBI Taxonomy" id="368607"/>
    <lineage>
        <taxon>Bacteria</taxon>
        <taxon>Pseudomonadati</taxon>
        <taxon>Pseudomonadota</taxon>
        <taxon>Betaproteobacteria</taxon>
        <taxon>Burkholderiales</taxon>
        <taxon>Oxalobacteraceae</taxon>
        <taxon>Janthinobacterium</taxon>
    </lineage>
</organism>
<keyword evidence="4 7" id="KW-0418">Kinase</keyword>
<dbReference type="InterPro" id="IPR050736">
    <property type="entry name" value="Sensor_HK_Regulatory"/>
</dbReference>
<dbReference type="PRINTS" id="PR00344">
    <property type="entry name" value="BCTRLSENSOR"/>
</dbReference>
<evidence type="ECO:0000259" key="6">
    <source>
        <dbReference type="PROSITE" id="PS50109"/>
    </source>
</evidence>
<dbReference type="EC" id="2.7.13.3" evidence="2"/>
<dbReference type="Pfam" id="PF02518">
    <property type="entry name" value="HATPase_c"/>
    <property type="match status" value="1"/>
</dbReference>
<evidence type="ECO:0000256" key="5">
    <source>
        <dbReference type="ARBA" id="ARBA00023012"/>
    </source>
</evidence>
<feature type="domain" description="Histidine kinase" evidence="6">
    <location>
        <begin position="164"/>
        <end position="374"/>
    </location>
</feature>
<dbReference type="KEGG" id="jsv:CNX70_18440"/>
<dbReference type="PROSITE" id="PS50109">
    <property type="entry name" value="HIS_KIN"/>
    <property type="match status" value="1"/>
</dbReference>
<reference evidence="7 8" key="1">
    <citation type="submission" date="2017-09" db="EMBL/GenBank/DDBJ databases">
        <title>Complete genome sequence of Janthinobacterium svalbardensis PAMC 27463.</title>
        <authorList>
            <person name="Cho Y.-J."/>
            <person name="Cho A."/>
            <person name="Kim O.-S."/>
            <person name="Lee J.-I."/>
        </authorList>
    </citation>
    <scope>NUCLEOTIDE SEQUENCE [LARGE SCALE GENOMIC DNA]</scope>
    <source>
        <strain evidence="7 8">PAMC 27463</strain>
    </source>
</reference>
<evidence type="ECO:0000256" key="2">
    <source>
        <dbReference type="ARBA" id="ARBA00012438"/>
    </source>
</evidence>
<dbReference type="InterPro" id="IPR003594">
    <property type="entry name" value="HATPase_dom"/>
</dbReference>
<proteinExistence type="predicted"/>